<sequence>MRAEARLVAEADGRGGTRLSTMYGEPPLLPRRTGHRQTTHAEVHLVGGAAGPLGGDDLRVDVEVRPGARLVVRTVAASLAQPSHPSAPSTLTVTVSVGANGALAWLPEATIAVRGCDHRTRSIVDLADGAELLWREEIVAGRHGERSGDLATATTVRYAGRTLLRHDLAIGPRAKGWDGPAVIGARTAGTLLIVGPDAPRQPATITPTAAVMPLAHGPAALVSATGENAREVLDRSAANTWAHDPDAKTGNCREN</sequence>
<comment type="subcellular location">
    <subcellularLocation>
        <location evidence="2">Cytoplasm</location>
    </subcellularLocation>
</comment>
<dbReference type="RefSeq" id="WP_116069959.1">
    <property type="nucleotide sequence ID" value="NZ_BONB01000104.1"/>
</dbReference>
<keyword evidence="4" id="KW-1185">Reference proteome</keyword>
<name>A0A3D9ZPC2_9ACTN</name>
<proteinExistence type="inferred from homology"/>
<dbReference type="OrthoDB" id="8677206at2"/>
<comment type="function">
    <text evidence="2">Required for maturation of urease via the functional incorporation of the urease nickel metallocenter.</text>
</comment>
<keyword evidence="2" id="KW-0963">Cytoplasm</keyword>
<protein>
    <recommendedName>
        <fullName evidence="2">Urease accessory protein UreD</fullName>
    </recommendedName>
</protein>
<reference evidence="3 4" key="1">
    <citation type="submission" date="2018-08" db="EMBL/GenBank/DDBJ databases">
        <title>Sequencing the genomes of 1000 actinobacteria strains.</title>
        <authorList>
            <person name="Klenk H.-P."/>
        </authorList>
    </citation>
    <scope>NUCLEOTIDE SEQUENCE [LARGE SCALE GENOMIC DNA]</scope>
    <source>
        <strain evidence="3 4">DSM 44099</strain>
    </source>
</reference>
<evidence type="ECO:0000313" key="4">
    <source>
        <dbReference type="Proteomes" id="UP000256913"/>
    </source>
</evidence>
<comment type="caution">
    <text evidence="3">The sequence shown here is derived from an EMBL/GenBank/DDBJ whole genome shotgun (WGS) entry which is preliminary data.</text>
</comment>
<comment type="subunit">
    <text evidence="2">UreD, UreF and UreG form a complex that acts as a GTP-hydrolysis-dependent molecular chaperone, activating the urease apoprotein by helping to assemble the nickel containing metallocenter of UreC. The UreE protein probably delivers the nickel.</text>
</comment>
<dbReference type="AlphaFoldDB" id="A0A3D9ZPC2"/>
<dbReference type="EMBL" id="QUMQ01000001">
    <property type="protein sequence ID" value="REF98709.1"/>
    <property type="molecule type" value="Genomic_DNA"/>
</dbReference>
<dbReference type="Pfam" id="PF01774">
    <property type="entry name" value="UreD"/>
    <property type="match status" value="1"/>
</dbReference>
<accession>A0A3D9ZPC2</accession>
<gene>
    <name evidence="2" type="primary">ureD</name>
    <name evidence="3" type="ORF">DFJ67_4727</name>
</gene>
<dbReference type="GO" id="GO:0005737">
    <property type="term" value="C:cytoplasm"/>
    <property type="evidence" value="ECO:0007669"/>
    <property type="project" value="UniProtKB-SubCell"/>
</dbReference>
<organism evidence="3 4">
    <name type="scientific">Asanoa ferruginea</name>
    <dbReference type="NCBI Taxonomy" id="53367"/>
    <lineage>
        <taxon>Bacteria</taxon>
        <taxon>Bacillati</taxon>
        <taxon>Actinomycetota</taxon>
        <taxon>Actinomycetes</taxon>
        <taxon>Micromonosporales</taxon>
        <taxon>Micromonosporaceae</taxon>
        <taxon>Asanoa</taxon>
    </lineage>
</organism>
<evidence type="ECO:0000313" key="3">
    <source>
        <dbReference type="EMBL" id="REF98709.1"/>
    </source>
</evidence>
<evidence type="ECO:0000256" key="2">
    <source>
        <dbReference type="HAMAP-Rule" id="MF_01384"/>
    </source>
</evidence>
<keyword evidence="1 2" id="KW-0143">Chaperone</keyword>
<evidence type="ECO:0000256" key="1">
    <source>
        <dbReference type="ARBA" id="ARBA00023186"/>
    </source>
</evidence>
<comment type="similarity">
    <text evidence="2">Belongs to the UreD family.</text>
</comment>
<dbReference type="GO" id="GO:0016151">
    <property type="term" value="F:nickel cation binding"/>
    <property type="evidence" value="ECO:0007669"/>
    <property type="project" value="UniProtKB-UniRule"/>
</dbReference>
<dbReference type="Proteomes" id="UP000256913">
    <property type="component" value="Unassembled WGS sequence"/>
</dbReference>
<dbReference type="HAMAP" id="MF_01384">
    <property type="entry name" value="UreD"/>
    <property type="match status" value="1"/>
</dbReference>
<dbReference type="InterPro" id="IPR002669">
    <property type="entry name" value="UreD"/>
</dbReference>
<keyword evidence="2" id="KW-0996">Nickel insertion</keyword>